<dbReference type="OrthoDB" id="3464282at2"/>
<name>A0A1G5MW28_9PSED</name>
<evidence type="ECO:0000313" key="2">
    <source>
        <dbReference type="Proteomes" id="UP000183046"/>
    </source>
</evidence>
<gene>
    <name evidence="1" type="ORF">SAMN05216279_10389</name>
</gene>
<reference evidence="2" key="1">
    <citation type="submission" date="2016-10" db="EMBL/GenBank/DDBJ databases">
        <authorList>
            <person name="de Groot N.N."/>
        </authorList>
    </citation>
    <scope>NUCLEOTIDE SEQUENCE [LARGE SCALE GENOMIC DNA]</scope>
    <source>
        <strain evidence="2">DSM 15758</strain>
    </source>
</reference>
<organism evidence="1 2">
    <name type="scientific">Pseudomonas oryzihabitans</name>
    <dbReference type="NCBI Taxonomy" id="47885"/>
    <lineage>
        <taxon>Bacteria</taxon>
        <taxon>Pseudomonadati</taxon>
        <taxon>Pseudomonadota</taxon>
        <taxon>Gammaproteobacteria</taxon>
        <taxon>Pseudomonadales</taxon>
        <taxon>Pseudomonadaceae</taxon>
        <taxon>Pseudomonas</taxon>
    </lineage>
</organism>
<dbReference type="Proteomes" id="UP000183046">
    <property type="component" value="Unassembled WGS sequence"/>
</dbReference>
<dbReference type="RefSeq" id="WP_074583555.1">
    <property type="nucleotide sequence ID" value="NZ_FMWB01000003.1"/>
</dbReference>
<evidence type="ECO:0000313" key="1">
    <source>
        <dbReference type="EMBL" id="SCZ28650.1"/>
    </source>
</evidence>
<proteinExistence type="predicted"/>
<comment type="caution">
    <text evidence="1">The sequence shown here is derived from an EMBL/GenBank/DDBJ whole genome shotgun (WGS) entry which is preliminary data.</text>
</comment>
<dbReference type="EMBL" id="FMWB01000003">
    <property type="protein sequence ID" value="SCZ28650.1"/>
    <property type="molecule type" value="Genomic_DNA"/>
</dbReference>
<accession>A0A1G5MW28</accession>
<sequence>MGCDIHLYKEKHVEGKWITADKWTAFDYGDDEKGVEVRWQDRFTDRNYMLFGLLAAGVRERHEYSFQPRGWPYDACAELAAECERYGEDGHSHSYLYLFELKAMLQHLQTVTIHVEGMKDRDQLVALRASIESGNADWDLLFPYAQWSNQESWERFEFDVPASFYLGASLERIIHSFDGIEGDNHRIVFFFDN</sequence>
<dbReference type="AlphaFoldDB" id="A0A1G5MW28"/>
<protein>
    <submittedName>
        <fullName evidence="1">Uncharacterized protein</fullName>
    </submittedName>
</protein>